<evidence type="ECO:0000259" key="7">
    <source>
        <dbReference type="PROSITE" id="PS51192"/>
    </source>
</evidence>
<dbReference type="SUPFAM" id="SSF52540">
    <property type="entry name" value="P-loop containing nucleoside triphosphate hydrolases"/>
    <property type="match status" value="1"/>
</dbReference>
<dbReference type="InterPro" id="IPR011545">
    <property type="entry name" value="DEAD/DEAH_box_helicase_dom"/>
</dbReference>
<dbReference type="GO" id="GO:0043138">
    <property type="term" value="F:3'-5' DNA helicase activity"/>
    <property type="evidence" value="ECO:0007669"/>
    <property type="project" value="UniProtKB-EC"/>
</dbReference>
<feature type="region of interest" description="Disordered" evidence="6">
    <location>
        <begin position="413"/>
        <end position="459"/>
    </location>
</feature>
<dbReference type="PANTHER" id="PTHR13710:SF120">
    <property type="entry name" value="BIFUNCTIONAL 3'-5' EXONUCLEASE_ATP-DEPENDENT HELICASE WRN"/>
    <property type="match status" value="1"/>
</dbReference>
<name>A0A8H5GWF4_9AGAR</name>
<protein>
    <recommendedName>
        <fullName evidence="5">DNA 3'-5' helicase</fullName>
        <ecNumber evidence="5">5.6.2.4</ecNumber>
    </recommendedName>
</protein>
<proteinExistence type="inferred from homology"/>
<dbReference type="PANTHER" id="PTHR13710">
    <property type="entry name" value="DNA HELICASE RECQ FAMILY MEMBER"/>
    <property type="match status" value="1"/>
</dbReference>
<feature type="domain" description="Helicase ATP-binding" evidence="7">
    <location>
        <begin position="39"/>
        <end position="217"/>
    </location>
</feature>
<dbReference type="SMART" id="SM00487">
    <property type="entry name" value="DEXDc"/>
    <property type="match status" value="1"/>
</dbReference>
<evidence type="ECO:0000256" key="1">
    <source>
        <dbReference type="ARBA" id="ARBA00005446"/>
    </source>
</evidence>
<evidence type="ECO:0000256" key="6">
    <source>
        <dbReference type="SAM" id="MobiDB-lite"/>
    </source>
</evidence>
<keyword evidence="3" id="KW-0067">ATP-binding</keyword>
<feature type="compositionally biased region" description="Basic and acidic residues" evidence="6">
    <location>
        <begin position="413"/>
        <end position="429"/>
    </location>
</feature>
<dbReference type="GO" id="GO:0005524">
    <property type="term" value="F:ATP binding"/>
    <property type="evidence" value="ECO:0007669"/>
    <property type="project" value="UniProtKB-KW"/>
</dbReference>
<dbReference type="PROSITE" id="PS51192">
    <property type="entry name" value="HELICASE_ATP_BIND_1"/>
    <property type="match status" value="1"/>
</dbReference>
<dbReference type="GO" id="GO:0005634">
    <property type="term" value="C:nucleus"/>
    <property type="evidence" value="ECO:0007669"/>
    <property type="project" value="TreeGrafter"/>
</dbReference>
<evidence type="ECO:0000256" key="3">
    <source>
        <dbReference type="ARBA" id="ARBA00022840"/>
    </source>
</evidence>
<dbReference type="AlphaFoldDB" id="A0A8H5GWF4"/>
<dbReference type="Gene3D" id="3.40.50.300">
    <property type="entry name" value="P-loop containing nucleotide triphosphate hydrolases"/>
    <property type="match status" value="2"/>
</dbReference>
<dbReference type="EC" id="5.6.2.4" evidence="5"/>
<dbReference type="GO" id="GO:0009378">
    <property type="term" value="F:four-way junction helicase activity"/>
    <property type="evidence" value="ECO:0007669"/>
    <property type="project" value="TreeGrafter"/>
</dbReference>
<comment type="similarity">
    <text evidence="1">Belongs to the helicase family. RecQ subfamily.</text>
</comment>
<evidence type="ECO:0000259" key="8">
    <source>
        <dbReference type="PROSITE" id="PS51194"/>
    </source>
</evidence>
<dbReference type="GO" id="GO:0003676">
    <property type="term" value="F:nucleic acid binding"/>
    <property type="evidence" value="ECO:0007669"/>
    <property type="project" value="InterPro"/>
</dbReference>
<dbReference type="GO" id="GO:0005694">
    <property type="term" value="C:chromosome"/>
    <property type="evidence" value="ECO:0007669"/>
    <property type="project" value="TreeGrafter"/>
</dbReference>
<dbReference type="PROSITE" id="PS51194">
    <property type="entry name" value="HELICASE_CTER"/>
    <property type="match status" value="1"/>
</dbReference>
<dbReference type="Pfam" id="PF00270">
    <property type="entry name" value="DEAD"/>
    <property type="match status" value="1"/>
</dbReference>
<dbReference type="InterPro" id="IPR001650">
    <property type="entry name" value="Helicase_C-like"/>
</dbReference>
<reference evidence="9 10" key="1">
    <citation type="journal article" date="2020" name="ISME J.">
        <title>Uncovering the hidden diversity of litter-decomposition mechanisms in mushroom-forming fungi.</title>
        <authorList>
            <person name="Floudas D."/>
            <person name="Bentzer J."/>
            <person name="Ahren D."/>
            <person name="Johansson T."/>
            <person name="Persson P."/>
            <person name="Tunlid A."/>
        </authorList>
    </citation>
    <scope>NUCLEOTIDE SEQUENCE [LARGE SCALE GENOMIC DNA]</scope>
    <source>
        <strain evidence="9 10">CBS 291.85</strain>
    </source>
</reference>
<dbReference type="OrthoDB" id="3260945at2759"/>
<dbReference type="GO" id="GO:0005737">
    <property type="term" value="C:cytoplasm"/>
    <property type="evidence" value="ECO:0007669"/>
    <property type="project" value="TreeGrafter"/>
</dbReference>
<dbReference type="EMBL" id="JAACJM010000006">
    <property type="protein sequence ID" value="KAF5372075.1"/>
    <property type="molecule type" value="Genomic_DNA"/>
</dbReference>
<dbReference type="InterPro" id="IPR027417">
    <property type="entry name" value="P-loop_NTPase"/>
</dbReference>
<comment type="caution">
    <text evidence="9">The sequence shown here is derived from an EMBL/GenBank/DDBJ whole genome shotgun (WGS) entry which is preliminary data.</text>
</comment>
<evidence type="ECO:0000313" key="9">
    <source>
        <dbReference type="EMBL" id="KAF5372075.1"/>
    </source>
</evidence>
<evidence type="ECO:0000313" key="10">
    <source>
        <dbReference type="Proteomes" id="UP000559256"/>
    </source>
</evidence>
<dbReference type="InterPro" id="IPR014001">
    <property type="entry name" value="Helicase_ATP-bd"/>
</dbReference>
<feature type="domain" description="Helicase C-terminal" evidence="8">
    <location>
        <begin position="269"/>
        <end position="421"/>
    </location>
</feature>
<keyword evidence="2" id="KW-0547">Nucleotide-binding</keyword>
<sequence length="459" mass="51686">MPRNDNWTSQQGLEAIKHVVSECIPSWRNGLRDWQLESISTILSRRNLFAIAATGDGKSALYTVPILAHLEIAKNPDTYPTFRFVSNPIVLVITPTKVLATSIIRELDTFGIPAFSYCHSNITEYRTVKKVNLEKLISECNTWNVICVDPEHLASPEWRSIIENDIFKSNLILFAVDKVHLVNSWGSSGFRPHFQLIGNFAQGCLPANVPIVALTATSPVGPETTAICDALGFLGDNYHLIRRSNERINMHVRIQTYQKLPGLSKYTCLLDDYLRSGRKTIIHVKTIPEAYAIYTFLWNFIPEEYNKLRRMRMFHSLCPDYYNNETFDLVDSDPYLQVVIATAGFLVGVNRKNILDSIHWSFPQDRKNFDQGRGRAGRDPNTLCRGVAIISPQFYASAEEIVKTVPADTAEEKSVWEAEMGESKRVADERELDGDGLSMESDGGKGGTSCSRGKSWDVV</sequence>
<evidence type="ECO:0000256" key="2">
    <source>
        <dbReference type="ARBA" id="ARBA00022741"/>
    </source>
</evidence>
<evidence type="ECO:0000256" key="5">
    <source>
        <dbReference type="ARBA" id="ARBA00034808"/>
    </source>
</evidence>
<evidence type="ECO:0000256" key="4">
    <source>
        <dbReference type="ARBA" id="ARBA00034617"/>
    </source>
</evidence>
<organism evidence="9 10">
    <name type="scientific">Tetrapyrgos nigripes</name>
    <dbReference type="NCBI Taxonomy" id="182062"/>
    <lineage>
        <taxon>Eukaryota</taxon>
        <taxon>Fungi</taxon>
        <taxon>Dikarya</taxon>
        <taxon>Basidiomycota</taxon>
        <taxon>Agaricomycotina</taxon>
        <taxon>Agaricomycetes</taxon>
        <taxon>Agaricomycetidae</taxon>
        <taxon>Agaricales</taxon>
        <taxon>Marasmiineae</taxon>
        <taxon>Marasmiaceae</taxon>
        <taxon>Tetrapyrgos</taxon>
    </lineage>
</organism>
<dbReference type="Proteomes" id="UP000559256">
    <property type="component" value="Unassembled WGS sequence"/>
</dbReference>
<accession>A0A8H5GWF4</accession>
<gene>
    <name evidence="9" type="ORF">D9758_005098</name>
</gene>
<keyword evidence="10" id="KW-1185">Reference proteome</keyword>
<comment type="catalytic activity">
    <reaction evidence="4">
        <text>Couples ATP hydrolysis with the unwinding of duplex DNA by translocating in the 3'-5' direction.</text>
        <dbReference type="EC" id="5.6.2.4"/>
    </reaction>
</comment>
<dbReference type="GO" id="GO:0000724">
    <property type="term" value="P:double-strand break repair via homologous recombination"/>
    <property type="evidence" value="ECO:0007669"/>
    <property type="project" value="TreeGrafter"/>
</dbReference>